<dbReference type="InterPro" id="IPR013830">
    <property type="entry name" value="SGNH_hydro"/>
</dbReference>
<feature type="signal peptide" evidence="1">
    <location>
        <begin position="1"/>
        <end position="24"/>
    </location>
</feature>
<dbReference type="Pfam" id="PF13472">
    <property type="entry name" value="Lipase_GDSL_2"/>
    <property type="match status" value="1"/>
</dbReference>
<gene>
    <name evidence="3" type="ORF">CKO25_15445</name>
</gene>
<evidence type="ECO:0000313" key="4">
    <source>
        <dbReference type="Proteomes" id="UP001138802"/>
    </source>
</evidence>
<feature type="chain" id="PRO_5040759655" description="SGNH hydrolase-type esterase domain-containing protein" evidence="1">
    <location>
        <begin position="25"/>
        <end position="239"/>
    </location>
</feature>
<dbReference type="SUPFAM" id="SSF52266">
    <property type="entry name" value="SGNH hydrolase"/>
    <property type="match status" value="1"/>
</dbReference>
<protein>
    <recommendedName>
        <fullName evidence="2">SGNH hydrolase-type esterase domain-containing protein</fullName>
    </recommendedName>
</protein>
<proteinExistence type="predicted"/>
<dbReference type="InterPro" id="IPR051532">
    <property type="entry name" value="Ester_Hydrolysis_Enzymes"/>
</dbReference>
<keyword evidence="1" id="KW-0732">Signal</keyword>
<dbReference type="EMBL" id="NRSD01000018">
    <property type="protein sequence ID" value="MBK1646018.1"/>
    <property type="molecule type" value="Genomic_DNA"/>
</dbReference>
<keyword evidence="4" id="KW-1185">Reference proteome</keyword>
<evidence type="ECO:0000256" key="1">
    <source>
        <dbReference type="SAM" id="SignalP"/>
    </source>
</evidence>
<dbReference type="GO" id="GO:0004622">
    <property type="term" value="F:phosphatidylcholine lysophospholipase activity"/>
    <property type="evidence" value="ECO:0007669"/>
    <property type="project" value="TreeGrafter"/>
</dbReference>
<sequence length="239" mass="26421">MNPFLGPLMALGLVVALAPASALAQRADLAAPRLDANGQILASFLRTHEQFVDIASKGGAHVVFLGDSVTAGWANHPDLFEREFGRHRAVNFGLSGDQTQHLLWRIDNRTLDGLQPKVVVLMIGTNNSRIADHTPQQTARGIRKIIRSIHRRSPTTKVLLLSILPRGSAAADAKNQQVNALIAKYHDGSRTHYLDMRRSFLGPDGQVSREIMPDELHLSELGYRIWADTMRSTLNDLTR</sequence>
<organism evidence="3 4">
    <name type="scientific">Thiocapsa imhoffii</name>
    <dbReference type="NCBI Taxonomy" id="382777"/>
    <lineage>
        <taxon>Bacteria</taxon>
        <taxon>Pseudomonadati</taxon>
        <taxon>Pseudomonadota</taxon>
        <taxon>Gammaproteobacteria</taxon>
        <taxon>Chromatiales</taxon>
        <taxon>Chromatiaceae</taxon>
        <taxon>Thiocapsa</taxon>
    </lineage>
</organism>
<dbReference type="AlphaFoldDB" id="A0A9X0WK41"/>
<dbReference type="Gene3D" id="3.40.50.1110">
    <property type="entry name" value="SGNH hydrolase"/>
    <property type="match status" value="1"/>
</dbReference>
<evidence type="ECO:0000313" key="3">
    <source>
        <dbReference type="EMBL" id="MBK1646018.1"/>
    </source>
</evidence>
<reference evidence="3 4" key="1">
    <citation type="journal article" date="2020" name="Microorganisms">
        <title>Osmotic Adaptation and Compatible Solute Biosynthesis of Phototrophic Bacteria as Revealed from Genome Analyses.</title>
        <authorList>
            <person name="Imhoff J.F."/>
            <person name="Rahn T."/>
            <person name="Kunzel S."/>
            <person name="Keller A."/>
            <person name="Neulinger S.C."/>
        </authorList>
    </citation>
    <scope>NUCLEOTIDE SEQUENCE [LARGE SCALE GENOMIC DNA]</scope>
    <source>
        <strain evidence="3 4">DSM 21303</strain>
    </source>
</reference>
<feature type="domain" description="SGNH hydrolase-type esterase" evidence="2">
    <location>
        <begin position="64"/>
        <end position="225"/>
    </location>
</feature>
<dbReference type="Proteomes" id="UP001138802">
    <property type="component" value="Unassembled WGS sequence"/>
</dbReference>
<evidence type="ECO:0000259" key="2">
    <source>
        <dbReference type="Pfam" id="PF13472"/>
    </source>
</evidence>
<name>A0A9X0WK41_9GAMM</name>
<dbReference type="PANTHER" id="PTHR30383">
    <property type="entry name" value="THIOESTERASE 1/PROTEASE 1/LYSOPHOSPHOLIPASE L1"/>
    <property type="match status" value="1"/>
</dbReference>
<accession>A0A9X0WK41</accession>
<comment type="caution">
    <text evidence="3">The sequence shown here is derived from an EMBL/GenBank/DDBJ whole genome shotgun (WGS) entry which is preliminary data.</text>
</comment>
<dbReference type="InterPro" id="IPR036514">
    <property type="entry name" value="SGNH_hydro_sf"/>
</dbReference>
<dbReference type="PANTHER" id="PTHR30383:SF32">
    <property type="entry name" value="SGNH-HYDROLASE"/>
    <property type="match status" value="1"/>
</dbReference>
<dbReference type="RefSeq" id="WP_200388834.1">
    <property type="nucleotide sequence ID" value="NZ_NRSD01000018.1"/>
</dbReference>